<dbReference type="InterPro" id="IPR038501">
    <property type="entry name" value="Spore_GerAC_C_sf"/>
</dbReference>
<feature type="domain" description="Spore germination protein N-terminal" evidence="9">
    <location>
        <begin position="25"/>
        <end position="199"/>
    </location>
</feature>
<dbReference type="NCBIfam" id="TIGR02887">
    <property type="entry name" value="spore_ger_x_C"/>
    <property type="match status" value="1"/>
</dbReference>
<accession>E0IA74</accession>
<keyword evidence="6" id="KW-0564">Palmitate</keyword>
<keyword evidence="3" id="KW-0309">Germination</keyword>
<evidence type="ECO:0000256" key="2">
    <source>
        <dbReference type="ARBA" id="ARBA00007886"/>
    </source>
</evidence>
<sequence>MRIVRQMGLYFLLLAAMLQQGCGSSRDIQSLAYVTALGIDYVDGNYITYAQVLNFSNIARTENNQLGKKVPTWVGSGQGKLMSDAISGVTATSQFPMFWGHLKSVVMTESVLQRGVKEIYQTLNRYREVRYNILVYGTKDKLSDILTQTSLFNLSPLDTIMFTGTQLGSPKSFLLPVNGNHAIANLNEPGNSAIMPSISTTKQFWKEDQKSKSMFELSGAYFFEDSRSAGWMSVEDLKGIRWANRRLAQAPLQIPYSESNNAVIMFAHPHMKIKPVVGQAGAQFDLQLKVNGTVYESHNRTVKELERMAEQAIEKEIRETYKKGLAKRVDPFQLEEALYRKKPAAFYKLTKKSSFFLDEKSLRNVKVQVKVLSTGKYKEEIR</sequence>
<dbReference type="AlphaFoldDB" id="E0IA74"/>
<evidence type="ECO:0000259" key="8">
    <source>
        <dbReference type="Pfam" id="PF05504"/>
    </source>
</evidence>
<dbReference type="RefSeq" id="WP_006038555.1">
    <property type="nucleotide sequence ID" value="NZ_AEDD01000006.1"/>
</dbReference>
<organism evidence="10 11">
    <name type="scientific">Paenibacillus curdlanolyticus YK9</name>
    <dbReference type="NCBI Taxonomy" id="717606"/>
    <lineage>
        <taxon>Bacteria</taxon>
        <taxon>Bacillati</taxon>
        <taxon>Bacillota</taxon>
        <taxon>Bacilli</taxon>
        <taxon>Bacillales</taxon>
        <taxon>Paenibacillaceae</taxon>
        <taxon>Paenibacillus</taxon>
    </lineage>
</organism>
<dbReference type="Pfam" id="PF25198">
    <property type="entry name" value="Spore_GerAC_N"/>
    <property type="match status" value="1"/>
</dbReference>
<reference evidence="10 11" key="1">
    <citation type="submission" date="2010-07" db="EMBL/GenBank/DDBJ databases">
        <title>The draft genome of Paenibacillus curdlanolyticus YK9.</title>
        <authorList>
            <consortium name="US DOE Joint Genome Institute (JGI-PGF)"/>
            <person name="Lucas S."/>
            <person name="Copeland A."/>
            <person name="Lapidus A."/>
            <person name="Cheng J.-F."/>
            <person name="Bruce D."/>
            <person name="Goodwin L."/>
            <person name="Pitluck S."/>
            <person name="Land M.L."/>
            <person name="Hauser L."/>
            <person name="Chang Y.-J."/>
            <person name="Jeffries C."/>
            <person name="Anderson I.J."/>
            <person name="Johnson E."/>
            <person name="Loganathan U."/>
            <person name="Mulhopadhyay B."/>
            <person name="Kyrpides N."/>
            <person name="Woyke T.J."/>
        </authorList>
    </citation>
    <scope>NUCLEOTIDE SEQUENCE [LARGE SCALE GENOMIC DNA]</scope>
    <source>
        <strain evidence="10 11">YK9</strain>
    </source>
</reference>
<evidence type="ECO:0000256" key="4">
    <source>
        <dbReference type="ARBA" id="ARBA00022729"/>
    </source>
</evidence>
<gene>
    <name evidence="10" type="ORF">PaecuDRAFT_2563</name>
</gene>
<evidence type="ECO:0000313" key="10">
    <source>
        <dbReference type="EMBL" id="EFM10651.1"/>
    </source>
</evidence>
<keyword evidence="7" id="KW-0449">Lipoprotein</keyword>
<dbReference type="STRING" id="717606.PaecuDRAFT_2563"/>
<dbReference type="PANTHER" id="PTHR35789">
    <property type="entry name" value="SPORE GERMINATION PROTEIN B3"/>
    <property type="match status" value="1"/>
</dbReference>
<dbReference type="EMBL" id="AEDD01000006">
    <property type="protein sequence ID" value="EFM10651.1"/>
    <property type="molecule type" value="Genomic_DNA"/>
</dbReference>
<evidence type="ECO:0000256" key="5">
    <source>
        <dbReference type="ARBA" id="ARBA00023136"/>
    </source>
</evidence>
<keyword evidence="11" id="KW-1185">Reference proteome</keyword>
<dbReference type="Pfam" id="PF05504">
    <property type="entry name" value="Spore_GerAC"/>
    <property type="match status" value="1"/>
</dbReference>
<proteinExistence type="inferred from homology"/>
<dbReference type="eggNOG" id="ENOG502ZA3G">
    <property type="taxonomic scope" value="Bacteria"/>
</dbReference>
<keyword evidence="4" id="KW-0732">Signal</keyword>
<evidence type="ECO:0000256" key="1">
    <source>
        <dbReference type="ARBA" id="ARBA00004635"/>
    </source>
</evidence>
<dbReference type="InterPro" id="IPR008844">
    <property type="entry name" value="Spore_GerAC-like"/>
</dbReference>
<evidence type="ECO:0000256" key="7">
    <source>
        <dbReference type="ARBA" id="ARBA00023288"/>
    </source>
</evidence>
<dbReference type="PANTHER" id="PTHR35789:SF1">
    <property type="entry name" value="SPORE GERMINATION PROTEIN B3"/>
    <property type="match status" value="1"/>
</dbReference>
<evidence type="ECO:0000256" key="6">
    <source>
        <dbReference type="ARBA" id="ARBA00023139"/>
    </source>
</evidence>
<comment type="subcellular location">
    <subcellularLocation>
        <location evidence="1">Membrane</location>
        <topology evidence="1">Lipid-anchor</topology>
    </subcellularLocation>
</comment>
<evidence type="ECO:0000313" key="11">
    <source>
        <dbReference type="Proteomes" id="UP000005387"/>
    </source>
</evidence>
<name>E0IA74_9BACL</name>
<evidence type="ECO:0000259" key="9">
    <source>
        <dbReference type="Pfam" id="PF25198"/>
    </source>
</evidence>
<protein>
    <submittedName>
        <fullName evidence="10">Germination protein, Ger(X)C family</fullName>
    </submittedName>
</protein>
<dbReference type="InterPro" id="IPR046953">
    <property type="entry name" value="Spore_GerAC-like_C"/>
</dbReference>
<evidence type="ECO:0000256" key="3">
    <source>
        <dbReference type="ARBA" id="ARBA00022544"/>
    </source>
</evidence>
<comment type="similarity">
    <text evidence="2">Belongs to the GerABKC lipoprotein family.</text>
</comment>
<feature type="domain" description="Spore germination GerAC-like C-terminal" evidence="8">
    <location>
        <begin position="218"/>
        <end position="374"/>
    </location>
</feature>
<dbReference type="InterPro" id="IPR057336">
    <property type="entry name" value="GerAC_N"/>
</dbReference>
<dbReference type="Gene3D" id="3.30.300.210">
    <property type="entry name" value="Nutrient germinant receptor protein C, domain 3"/>
    <property type="match status" value="1"/>
</dbReference>
<dbReference type="GO" id="GO:0016020">
    <property type="term" value="C:membrane"/>
    <property type="evidence" value="ECO:0007669"/>
    <property type="project" value="UniProtKB-SubCell"/>
</dbReference>
<dbReference type="OrthoDB" id="2380468at2"/>
<dbReference type="GO" id="GO:0009847">
    <property type="term" value="P:spore germination"/>
    <property type="evidence" value="ECO:0007669"/>
    <property type="project" value="InterPro"/>
</dbReference>
<keyword evidence="5" id="KW-0472">Membrane</keyword>
<dbReference type="Proteomes" id="UP000005387">
    <property type="component" value="Unassembled WGS sequence"/>
</dbReference>